<gene>
    <name evidence="1" type="ORF">PAPYR_486</name>
</gene>
<comment type="caution">
    <text evidence="1">The sequence shown here is derived from an EMBL/GenBank/DDBJ whole genome shotgun (WGS) entry which is preliminary data.</text>
</comment>
<sequence length="713" mass="77608">MLFKMEASPVELGNCFALLPQDILLSIVEKSDYPLHTYMQLLGLSHAIRLAVRGIPREISFDDELSFENDRQLALAFTRPTADALAALLGPCKSLAKLSFRSSECPFYPNVYGCGGTEAACAGWVDEAFGGHDRLAVLEYLPTNVESVIERILLRLPGLLELRLNSQLPLSAHLLSAIARSCPHLQSLRSNAATVDINALAPLAGSMQHLGIRPVDSAPTSSDAFVSSLSAVGTLRLGGRCRPAALEPLAAHLTRLSLVMDQENKGEDLPGPWLCRLERLTLRGCRFSSPPPPPWTTLSRLLVANQATLQRLKLEITRPDAPGLARFMGVLDSLTRLTHLNLTCISLPHDAVITTALPPALLDRLESLTISLLSPEIHTVPRLCLTSSRLRHLDLQKMRLEALDLECPALVDLWLPPHLGKRQLSVRCPRLRLVKGMPAYAKGFREPLPDLELVDVQELGRDPLWLPHVVAGSPRLRSIRVPLSQPGLLALLCASGSLVDMALELTRMSNPLVLRLPGQLTHLRLSLNDTGTPFDLLVEAMGLRHLDITSSLGTWLKSRLGCPVLETLCARFRGPDDAAREFGGDLTLDDRTQLRSLHIEGYWEAASLLDVLTRHGARLHHVKLPAPSVAASDWPQVAAALGGLPRLANLELDITNAPSPLSLACPQLRSLRLDDGVGGKRVVLACPLLERRFGGISSAQVVLAVPTSDLLSL</sequence>
<protein>
    <submittedName>
        <fullName evidence="1">Uncharacterized protein</fullName>
    </submittedName>
</protein>
<dbReference type="SUPFAM" id="SSF52047">
    <property type="entry name" value="RNI-like"/>
    <property type="match status" value="1"/>
</dbReference>
<proteinExistence type="predicted"/>
<accession>A0ABQ8UYP9</accession>
<dbReference type="Proteomes" id="UP001141327">
    <property type="component" value="Unassembled WGS sequence"/>
</dbReference>
<evidence type="ECO:0000313" key="1">
    <source>
        <dbReference type="EMBL" id="KAJ4462514.1"/>
    </source>
</evidence>
<name>A0ABQ8UYP9_9EUKA</name>
<dbReference type="EMBL" id="JAPMOS010000002">
    <property type="protein sequence ID" value="KAJ4462514.1"/>
    <property type="molecule type" value="Genomic_DNA"/>
</dbReference>
<dbReference type="PANTHER" id="PTHR31639:SF256">
    <property type="entry name" value="OS07G0242900 PROTEIN"/>
    <property type="match status" value="1"/>
</dbReference>
<organism evidence="1 2">
    <name type="scientific">Paratrimastix pyriformis</name>
    <dbReference type="NCBI Taxonomy" id="342808"/>
    <lineage>
        <taxon>Eukaryota</taxon>
        <taxon>Metamonada</taxon>
        <taxon>Preaxostyla</taxon>
        <taxon>Paratrimastigidae</taxon>
        <taxon>Paratrimastix</taxon>
    </lineage>
</organism>
<reference evidence="1" key="1">
    <citation type="journal article" date="2022" name="bioRxiv">
        <title>Genomics of Preaxostyla Flagellates Illuminates Evolutionary Transitions and the Path Towards Mitochondrial Loss.</title>
        <authorList>
            <person name="Novak L.V.F."/>
            <person name="Treitli S.C."/>
            <person name="Pyrih J."/>
            <person name="Halakuc P."/>
            <person name="Pipaliya S.V."/>
            <person name="Vacek V."/>
            <person name="Brzon O."/>
            <person name="Soukal P."/>
            <person name="Eme L."/>
            <person name="Dacks J.B."/>
            <person name="Karnkowska A."/>
            <person name="Elias M."/>
            <person name="Hampl V."/>
        </authorList>
    </citation>
    <scope>NUCLEOTIDE SEQUENCE</scope>
    <source>
        <strain evidence="1">RCP-MX</strain>
    </source>
</reference>
<dbReference type="Gene3D" id="3.80.10.10">
    <property type="entry name" value="Ribonuclease Inhibitor"/>
    <property type="match status" value="2"/>
</dbReference>
<dbReference type="PANTHER" id="PTHR31639">
    <property type="entry name" value="F-BOX PROTEIN-LIKE"/>
    <property type="match status" value="1"/>
</dbReference>
<dbReference type="InterPro" id="IPR032675">
    <property type="entry name" value="LRR_dom_sf"/>
</dbReference>
<evidence type="ECO:0000313" key="2">
    <source>
        <dbReference type="Proteomes" id="UP001141327"/>
    </source>
</evidence>
<keyword evidence="2" id="KW-1185">Reference proteome</keyword>